<reference evidence="1 2" key="1">
    <citation type="submission" date="2019-08" db="EMBL/GenBank/DDBJ databases">
        <title>Hyperibacter terrae gen. nov., sp. nov. and Hyperibacter viscosus sp. nov., two new members in the family Rhodospirillaceae isolated from the rhizosphere of Hypericum perforatum.</title>
        <authorList>
            <person name="Noviana Z."/>
        </authorList>
    </citation>
    <scope>NUCLEOTIDE SEQUENCE [LARGE SCALE GENOMIC DNA]</scope>
    <source>
        <strain evidence="1 2">R5959</strain>
    </source>
</reference>
<evidence type="ECO:0000313" key="2">
    <source>
        <dbReference type="Proteomes" id="UP000325797"/>
    </source>
</evidence>
<dbReference type="OrthoDB" id="7351187at2"/>
<dbReference type="Proteomes" id="UP000325797">
    <property type="component" value="Chromosome"/>
</dbReference>
<name>A0A5J6MTS5_9PROT</name>
<dbReference type="AlphaFoldDB" id="A0A5J6MTS5"/>
<dbReference type="Pfam" id="PF07310">
    <property type="entry name" value="PAS_5"/>
    <property type="match status" value="1"/>
</dbReference>
<accession>A0A5J6MTS5</accession>
<dbReference type="KEGG" id="hadh:FRZ61_10130"/>
<evidence type="ECO:0008006" key="3">
    <source>
        <dbReference type="Google" id="ProtNLM"/>
    </source>
</evidence>
<gene>
    <name evidence="1" type="ORF">FRZ61_10130</name>
</gene>
<organism evidence="1 2">
    <name type="scientific">Hypericibacter adhaerens</name>
    <dbReference type="NCBI Taxonomy" id="2602016"/>
    <lineage>
        <taxon>Bacteria</taxon>
        <taxon>Pseudomonadati</taxon>
        <taxon>Pseudomonadota</taxon>
        <taxon>Alphaproteobacteria</taxon>
        <taxon>Rhodospirillales</taxon>
        <taxon>Dongiaceae</taxon>
        <taxon>Hypericibacter</taxon>
    </lineage>
</organism>
<dbReference type="EMBL" id="CP042582">
    <property type="protein sequence ID" value="QEX21092.1"/>
    <property type="molecule type" value="Genomic_DNA"/>
</dbReference>
<sequence length="169" mass="19420">MSVALPSVAPAVAMFQETDIRDPRLKALHAYWKGKAGARRMPARRDLDPIEMKEWLGNLVLVEFPTGRFIEFRYRLEGTRIEEFYGHDARRTGRGVEAMTADSERKAVLPQWEIVFDEGRPAYYESDILSSEGKLARQAKLLLPLSDDGEHVNMILGAIYFRPRLELQR</sequence>
<proteinExistence type="predicted"/>
<dbReference type="InterPro" id="IPR009922">
    <property type="entry name" value="DUF1457"/>
</dbReference>
<protein>
    <recommendedName>
        <fullName evidence="3">PAS domain-containing protein</fullName>
    </recommendedName>
</protein>
<keyword evidence="2" id="KW-1185">Reference proteome</keyword>
<evidence type="ECO:0000313" key="1">
    <source>
        <dbReference type="EMBL" id="QEX21092.1"/>
    </source>
</evidence>